<sequence length="150" mass="17158">MHVSPHTVRARLLARSITKCNKRCFLLGNNHLSLRVVMCVFMNNSSLSLYSMALNRKRCQVYVFVVINLGISSCWAEGVGVGRWQGQKVIAGKFSRLSFLISFFRYPIALLPHRTPVLPALWMSRFIIVCMKLRLSCLSFFIEFQLPALC</sequence>
<reference evidence="1" key="1">
    <citation type="submission" date="2021-05" db="EMBL/GenBank/DDBJ databases">
        <authorList>
            <person name="Alioto T."/>
            <person name="Alioto T."/>
            <person name="Gomez Garrido J."/>
        </authorList>
    </citation>
    <scope>NUCLEOTIDE SEQUENCE</scope>
</reference>
<evidence type="ECO:0000313" key="1">
    <source>
        <dbReference type="EMBL" id="CAG6741269.1"/>
    </source>
</evidence>
<dbReference type="EMBL" id="HBUF01424775">
    <property type="protein sequence ID" value="CAG6741269.1"/>
    <property type="molecule type" value="Transcribed_RNA"/>
</dbReference>
<organism evidence="1">
    <name type="scientific">Cacopsylla melanoneura</name>
    <dbReference type="NCBI Taxonomy" id="428564"/>
    <lineage>
        <taxon>Eukaryota</taxon>
        <taxon>Metazoa</taxon>
        <taxon>Ecdysozoa</taxon>
        <taxon>Arthropoda</taxon>
        <taxon>Hexapoda</taxon>
        <taxon>Insecta</taxon>
        <taxon>Pterygota</taxon>
        <taxon>Neoptera</taxon>
        <taxon>Paraneoptera</taxon>
        <taxon>Hemiptera</taxon>
        <taxon>Sternorrhyncha</taxon>
        <taxon>Psylloidea</taxon>
        <taxon>Psyllidae</taxon>
        <taxon>Psyllinae</taxon>
        <taxon>Cacopsylla</taxon>
    </lineage>
</organism>
<proteinExistence type="predicted"/>
<accession>A0A8D9E6K7</accession>
<dbReference type="AlphaFoldDB" id="A0A8D9E6K7"/>
<name>A0A8D9E6K7_9HEMI</name>
<protein>
    <submittedName>
        <fullName evidence="1">Uncharacterized protein</fullName>
    </submittedName>
</protein>